<comment type="caution">
    <text evidence="14">The sequence shown here is derived from an EMBL/GenBank/DDBJ whole genome shotgun (WGS) entry which is preliminary data.</text>
</comment>
<evidence type="ECO:0000256" key="4">
    <source>
        <dbReference type="ARBA" id="ARBA00022527"/>
    </source>
</evidence>
<evidence type="ECO:0000256" key="9">
    <source>
        <dbReference type="ARBA" id="ARBA00022842"/>
    </source>
</evidence>
<dbReference type="InterPro" id="IPR000719">
    <property type="entry name" value="Prot_kinase_dom"/>
</dbReference>
<dbReference type="InterPro" id="IPR011009">
    <property type="entry name" value="Kinase-like_dom_sf"/>
</dbReference>
<dbReference type="InterPro" id="IPR051138">
    <property type="entry name" value="PIM_Ser/Thr_kinase"/>
</dbReference>
<comment type="catalytic activity">
    <reaction evidence="11">
        <text>L-seryl-[protein] + ATP = O-phospho-L-seryl-[protein] + ADP + H(+)</text>
        <dbReference type="Rhea" id="RHEA:17989"/>
        <dbReference type="Rhea" id="RHEA-COMP:9863"/>
        <dbReference type="Rhea" id="RHEA-COMP:11604"/>
        <dbReference type="ChEBI" id="CHEBI:15378"/>
        <dbReference type="ChEBI" id="CHEBI:29999"/>
        <dbReference type="ChEBI" id="CHEBI:30616"/>
        <dbReference type="ChEBI" id="CHEBI:83421"/>
        <dbReference type="ChEBI" id="CHEBI:456216"/>
        <dbReference type="EC" id="2.7.11.1"/>
    </reaction>
</comment>
<evidence type="ECO:0000256" key="3">
    <source>
        <dbReference type="ARBA" id="ARBA00012513"/>
    </source>
</evidence>
<dbReference type="PANTHER" id="PTHR22984">
    <property type="entry name" value="SERINE/THREONINE-PROTEIN KINASE PIM"/>
    <property type="match status" value="1"/>
</dbReference>
<evidence type="ECO:0000259" key="13">
    <source>
        <dbReference type="PROSITE" id="PS50011"/>
    </source>
</evidence>
<accession>A0A7K5LRH1</accession>
<protein>
    <recommendedName>
        <fullName evidence="3">non-specific serine/threonine protein kinase</fullName>
        <ecNumber evidence="3">2.7.11.1</ecNumber>
    </recommendedName>
</protein>
<keyword evidence="9" id="KW-0460">Magnesium</keyword>
<evidence type="ECO:0000256" key="8">
    <source>
        <dbReference type="ARBA" id="ARBA00022840"/>
    </source>
</evidence>
<keyword evidence="6 12" id="KW-0547">Nucleotide-binding</keyword>
<dbReference type="AlphaFoldDB" id="A0A7K5LRH1"/>
<gene>
    <name evidence="14" type="primary">Pim1_6</name>
    <name evidence="14" type="ORF">VIRALT_R06160</name>
</gene>
<evidence type="ECO:0000256" key="12">
    <source>
        <dbReference type="PROSITE-ProRule" id="PRU10141"/>
    </source>
</evidence>
<comment type="catalytic activity">
    <reaction evidence="10">
        <text>L-threonyl-[protein] + ATP = O-phospho-L-threonyl-[protein] + ADP + H(+)</text>
        <dbReference type="Rhea" id="RHEA:46608"/>
        <dbReference type="Rhea" id="RHEA-COMP:11060"/>
        <dbReference type="Rhea" id="RHEA-COMP:11605"/>
        <dbReference type="ChEBI" id="CHEBI:15378"/>
        <dbReference type="ChEBI" id="CHEBI:30013"/>
        <dbReference type="ChEBI" id="CHEBI:30616"/>
        <dbReference type="ChEBI" id="CHEBI:61977"/>
        <dbReference type="ChEBI" id="CHEBI:456216"/>
        <dbReference type="EC" id="2.7.11.1"/>
    </reaction>
</comment>
<dbReference type="Proteomes" id="UP000589495">
    <property type="component" value="Unassembled WGS sequence"/>
</dbReference>
<comment type="cofactor">
    <cofactor evidence="1">
        <name>Mg(2+)</name>
        <dbReference type="ChEBI" id="CHEBI:18420"/>
    </cofactor>
</comment>
<evidence type="ECO:0000313" key="15">
    <source>
        <dbReference type="Proteomes" id="UP000589495"/>
    </source>
</evidence>
<keyword evidence="8 12" id="KW-0067">ATP-binding</keyword>
<keyword evidence="7 14" id="KW-0418">Kinase</keyword>
<dbReference type="GO" id="GO:0005737">
    <property type="term" value="C:cytoplasm"/>
    <property type="evidence" value="ECO:0007669"/>
    <property type="project" value="TreeGrafter"/>
</dbReference>
<feature type="non-terminal residue" evidence="14">
    <location>
        <position position="99"/>
    </location>
</feature>
<dbReference type="PROSITE" id="PS00107">
    <property type="entry name" value="PROTEIN_KINASE_ATP"/>
    <property type="match status" value="1"/>
</dbReference>
<dbReference type="SUPFAM" id="SSF56112">
    <property type="entry name" value="Protein kinase-like (PK-like)"/>
    <property type="match status" value="1"/>
</dbReference>
<evidence type="ECO:0000256" key="7">
    <source>
        <dbReference type="ARBA" id="ARBA00022777"/>
    </source>
</evidence>
<keyword evidence="15" id="KW-1185">Reference proteome</keyword>
<dbReference type="EC" id="2.7.11.1" evidence="3"/>
<dbReference type="EMBL" id="VZRF01015120">
    <property type="protein sequence ID" value="NWT21036.1"/>
    <property type="molecule type" value="Genomic_DNA"/>
</dbReference>
<evidence type="ECO:0000256" key="11">
    <source>
        <dbReference type="ARBA" id="ARBA00048679"/>
    </source>
</evidence>
<dbReference type="Pfam" id="PF00069">
    <property type="entry name" value="Pkinase"/>
    <property type="match status" value="1"/>
</dbReference>
<reference evidence="14 15" key="1">
    <citation type="submission" date="2019-09" db="EMBL/GenBank/DDBJ databases">
        <title>Bird 10,000 Genomes (B10K) Project - Family phase.</title>
        <authorList>
            <person name="Zhang G."/>
        </authorList>
    </citation>
    <scope>NUCLEOTIDE SEQUENCE [LARGE SCALE GENOMIC DNA]</scope>
    <source>
        <strain evidence="14">B10K-DU-001-22</strain>
        <tissue evidence="14">Muscle</tissue>
    </source>
</reference>
<evidence type="ECO:0000256" key="5">
    <source>
        <dbReference type="ARBA" id="ARBA00022679"/>
    </source>
</evidence>
<dbReference type="PANTHER" id="PTHR22984:SF29">
    <property type="entry name" value="SERINE_THREONINE-PROTEIN KINASE PIM-1"/>
    <property type="match status" value="1"/>
</dbReference>
<evidence type="ECO:0000256" key="2">
    <source>
        <dbReference type="ARBA" id="ARBA00005505"/>
    </source>
</evidence>
<dbReference type="InterPro" id="IPR017441">
    <property type="entry name" value="Protein_kinase_ATP_BS"/>
</dbReference>
<dbReference type="GO" id="GO:0004674">
    <property type="term" value="F:protein serine/threonine kinase activity"/>
    <property type="evidence" value="ECO:0007669"/>
    <property type="project" value="UniProtKB-KW"/>
</dbReference>
<comment type="similarity">
    <text evidence="2">Belongs to the protein kinase superfamily. CAMK Ser/Thr protein kinase family. PIM subfamily.</text>
</comment>
<dbReference type="GO" id="GO:0005524">
    <property type="term" value="F:ATP binding"/>
    <property type="evidence" value="ECO:0007669"/>
    <property type="project" value="UniProtKB-UniRule"/>
</dbReference>
<evidence type="ECO:0000256" key="6">
    <source>
        <dbReference type="ARBA" id="ARBA00022741"/>
    </source>
</evidence>
<evidence type="ECO:0000313" key="14">
    <source>
        <dbReference type="EMBL" id="NWT21036.1"/>
    </source>
</evidence>
<proteinExistence type="inferred from homology"/>
<evidence type="ECO:0000256" key="10">
    <source>
        <dbReference type="ARBA" id="ARBA00047899"/>
    </source>
</evidence>
<feature type="domain" description="Protein kinase" evidence="13">
    <location>
        <begin position="14"/>
        <end position="99"/>
    </location>
</feature>
<dbReference type="PROSITE" id="PS50011">
    <property type="entry name" value="PROTEIN_KINASE_DOM"/>
    <property type="match status" value="1"/>
</dbReference>
<sequence length="99" mass="10776">SPTGKALHGLTERYRVGSLLGRGSFGSVFAATRLSDGAPVAVKRVPRNRIRHWGLLPDGTRAPLEVVLLDKVSTGFPGVIHLLEWLDLPNNVVLVMERP</sequence>
<name>A0A7K5LRH1_VIRAL</name>
<evidence type="ECO:0000256" key="1">
    <source>
        <dbReference type="ARBA" id="ARBA00001946"/>
    </source>
</evidence>
<feature type="non-terminal residue" evidence="14">
    <location>
        <position position="1"/>
    </location>
</feature>
<organism evidence="14 15">
    <name type="scientific">Vireo altiloquus</name>
    <name type="common">Black-whiskered vireo</name>
    <name type="synonym">Muscicapa altiloqua</name>
    <dbReference type="NCBI Taxonomy" id="34956"/>
    <lineage>
        <taxon>Eukaryota</taxon>
        <taxon>Metazoa</taxon>
        <taxon>Chordata</taxon>
        <taxon>Craniata</taxon>
        <taxon>Vertebrata</taxon>
        <taxon>Euteleostomi</taxon>
        <taxon>Archelosauria</taxon>
        <taxon>Archosauria</taxon>
        <taxon>Dinosauria</taxon>
        <taxon>Saurischia</taxon>
        <taxon>Theropoda</taxon>
        <taxon>Coelurosauria</taxon>
        <taxon>Aves</taxon>
        <taxon>Neognathae</taxon>
        <taxon>Neoaves</taxon>
        <taxon>Telluraves</taxon>
        <taxon>Australaves</taxon>
        <taxon>Passeriformes</taxon>
        <taxon>Corvoidea</taxon>
        <taxon>Vireonidae</taxon>
        <taxon>Vireoninae</taxon>
        <taxon>Vireo</taxon>
    </lineage>
</organism>
<feature type="binding site" evidence="12">
    <location>
        <position position="43"/>
    </location>
    <ligand>
        <name>ATP</name>
        <dbReference type="ChEBI" id="CHEBI:30616"/>
    </ligand>
</feature>
<keyword evidence="4" id="KW-0723">Serine/threonine-protein kinase</keyword>
<dbReference type="Gene3D" id="3.30.200.20">
    <property type="entry name" value="Phosphorylase Kinase, domain 1"/>
    <property type="match status" value="1"/>
</dbReference>
<keyword evidence="5" id="KW-0808">Transferase</keyword>